<feature type="transmembrane region" description="Helical" evidence="6">
    <location>
        <begin position="211"/>
        <end position="233"/>
    </location>
</feature>
<comment type="caution">
    <text evidence="8">The sequence shown here is derived from an EMBL/GenBank/DDBJ whole genome shotgun (WGS) entry which is preliminary data.</text>
</comment>
<feature type="transmembrane region" description="Helical" evidence="6">
    <location>
        <begin position="170"/>
        <end position="191"/>
    </location>
</feature>
<comment type="subcellular location">
    <subcellularLocation>
        <location evidence="1">Cell membrane</location>
        <topology evidence="1">Multi-pass membrane protein</topology>
    </subcellularLocation>
</comment>
<feature type="transmembrane region" description="Helical" evidence="6">
    <location>
        <begin position="51"/>
        <end position="74"/>
    </location>
</feature>
<feature type="transmembrane region" description="Helical" evidence="6">
    <location>
        <begin position="245"/>
        <end position="262"/>
    </location>
</feature>
<sequence length="384" mass="38891">MSPVKSAPVDKSRSRVRVAALYAGGFLGPFGGAMTASVLPEVGGDFGVPAGTAAATLTGYLVPFALLMLVSGTLGERWGARRTVRVAYAVYVLASALCAVSWSFPVLMGGRAVQGAANAFTTPLLLAAIAAVTPKARLGRALGVFASMQAAGQTSAPLLGGLAAEASWRWAFVGAAVVAAALAVVGLPADLPREGERPRLRSAWRARTLRLAAVGFVAWGCLGGVSFLVALRLGDTFGFGAGQRGLVLTGFGLVGIFTARLTGWAIDRFGARRWAVFGAAVGGVLLVGVGVLPSVVAVGALWAAAGAFSQAVIVGLNALALSSGDANRGGAVSVVQSLRFLGGAVAPVAFVPLYHLDPVSAFLVPAGLVLAVPPVLLLGRRPRR</sequence>
<feature type="transmembrane region" description="Helical" evidence="6">
    <location>
        <begin position="331"/>
        <end position="353"/>
    </location>
</feature>
<dbReference type="Proteomes" id="UP000268727">
    <property type="component" value="Unassembled WGS sequence"/>
</dbReference>
<gene>
    <name evidence="8" type="ORF">EDD40_1509</name>
</gene>
<evidence type="ECO:0000256" key="2">
    <source>
        <dbReference type="ARBA" id="ARBA00022448"/>
    </source>
</evidence>
<dbReference type="InterPro" id="IPR020846">
    <property type="entry name" value="MFS_dom"/>
</dbReference>
<feature type="transmembrane region" description="Helical" evidence="6">
    <location>
        <begin position="274"/>
        <end position="293"/>
    </location>
</feature>
<keyword evidence="4 6" id="KW-1133">Transmembrane helix</keyword>
<evidence type="ECO:0000259" key="7">
    <source>
        <dbReference type="PROSITE" id="PS50850"/>
    </source>
</evidence>
<keyword evidence="9" id="KW-1185">Reference proteome</keyword>
<dbReference type="PROSITE" id="PS50850">
    <property type="entry name" value="MFS"/>
    <property type="match status" value="1"/>
</dbReference>
<keyword evidence="5 6" id="KW-0472">Membrane</keyword>
<dbReference type="EMBL" id="RJKM01000001">
    <property type="protein sequence ID" value="ROP36245.1"/>
    <property type="molecule type" value="Genomic_DNA"/>
</dbReference>
<feature type="domain" description="Major facilitator superfamily (MFS) profile" evidence="7">
    <location>
        <begin position="17"/>
        <end position="384"/>
    </location>
</feature>
<evidence type="ECO:0000256" key="3">
    <source>
        <dbReference type="ARBA" id="ARBA00022692"/>
    </source>
</evidence>
<dbReference type="Gene3D" id="1.20.1250.20">
    <property type="entry name" value="MFS general substrate transporter like domains"/>
    <property type="match status" value="1"/>
</dbReference>
<dbReference type="AlphaFoldDB" id="A0A3N1H131"/>
<dbReference type="InterPro" id="IPR036259">
    <property type="entry name" value="MFS_trans_sf"/>
</dbReference>
<accession>A0A3N1H131</accession>
<protein>
    <submittedName>
        <fullName evidence="8">Putative MFS family arabinose efflux permease</fullName>
    </submittedName>
</protein>
<name>A0A3N1H131_9PSEU</name>
<dbReference type="PANTHER" id="PTHR42718">
    <property type="entry name" value="MAJOR FACILITATOR SUPERFAMILY MULTIDRUG TRANSPORTER MFSC"/>
    <property type="match status" value="1"/>
</dbReference>
<feature type="transmembrane region" description="Helical" evidence="6">
    <location>
        <begin position="299"/>
        <end position="319"/>
    </location>
</feature>
<evidence type="ECO:0000256" key="5">
    <source>
        <dbReference type="ARBA" id="ARBA00023136"/>
    </source>
</evidence>
<dbReference type="GO" id="GO:0022857">
    <property type="term" value="F:transmembrane transporter activity"/>
    <property type="evidence" value="ECO:0007669"/>
    <property type="project" value="InterPro"/>
</dbReference>
<dbReference type="SUPFAM" id="SSF103473">
    <property type="entry name" value="MFS general substrate transporter"/>
    <property type="match status" value="1"/>
</dbReference>
<feature type="transmembrane region" description="Helical" evidence="6">
    <location>
        <begin position="116"/>
        <end position="134"/>
    </location>
</feature>
<proteinExistence type="predicted"/>
<evidence type="ECO:0000256" key="1">
    <source>
        <dbReference type="ARBA" id="ARBA00004651"/>
    </source>
</evidence>
<feature type="transmembrane region" description="Helical" evidence="6">
    <location>
        <begin position="86"/>
        <end position="104"/>
    </location>
</feature>
<evidence type="ECO:0000313" key="8">
    <source>
        <dbReference type="EMBL" id="ROP36245.1"/>
    </source>
</evidence>
<evidence type="ECO:0000313" key="9">
    <source>
        <dbReference type="Proteomes" id="UP000268727"/>
    </source>
</evidence>
<feature type="transmembrane region" description="Helical" evidence="6">
    <location>
        <begin position="20"/>
        <end position="39"/>
    </location>
</feature>
<evidence type="ECO:0000256" key="4">
    <source>
        <dbReference type="ARBA" id="ARBA00022989"/>
    </source>
</evidence>
<reference evidence="8 9" key="1">
    <citation type="submission" date="2018-11" db="EMBL/GenBank/DDBJ databases">
        <title>Sequencing the genomes of 1000 actinobacteria strains.</title>
        <authorList>
            <person name="Klenk H.-P."/>
        </authorList>
    </citation>
    <scope>NUCLEOTIDE SEQUENCE [LARGE SCALE GENOMIC DNA]</scope>
    <source>
        <strain evidence="8 9">DSM 44231</strain>
    </source>
</reference>
<keyword evidence="2" id="KW-0813">Transport</keyword>
<dbReference type="Pfam" id="PF07690">
    <property type="entry name" value="MFS_1"/>
    <property type="match status" value="1"/>
</dbReference>
<dbReference type="PANTHER" id="PTHR42718:SF9">
    <property type="entry name" value="MAJOR FACILITATOR SUPERFAMILY MULTIDRUG TRANSPORTER MFSC"/>
    <property type="match status" value="1"/>
</dbReference>
<organism evidence="8 9">
    <name type="scientific">Saccharothrix texasensis</name>
    <dbReference type="NCBI Taxonomy" id="103734"/>
    <lineage>
        <taxon>Bacteria</taxon>
        <taxon>Bacillati</taxon>
        <taxon>Actinomycetota</taxon>
        <taxon>Actinomycetes</taxon>
        <taxon>Pseudonocardiales</taxon>
        <taxon>Pseudonocardiaceae</taxon>
        <taxon>Saccharothrix</taxon>
    </lineage>
</organism>
<keyword evidence="3 6" id="KW-0812">Transmembrane</keyword>
<feature type="transmembrane region" description="Helical" evidence="6">
    <location>
        <begin position="359"/>
        <end position="379"/>
    </location>
</feature>
<evidence type="ECO:0000256" key="6">
    <source>
        <dbReference type="SAM" id="Phobius"/>
    </source>
</evidence>
<dbReference type="InterPro" id="IPR011701">
    <property type="entry name" value="MFS"/>
</dbReference>
<dbReference type="GO" id="GO:0005886">
    <property type="term" value="C:plasma membrane"/>
    <property type="evidence" value="ECO:0007669"/>
    <property type="project" value="UniProtKB-SubCell"/>
</dbReference>
<dbReference type="OrthoDB" id="5241931at2"/>
<feature type="transmembrane region" description="Helical" evidence="6">
    <location>
        <begin position="141"/>
        <end position="164"/>
    </location>
</feature>